<name>A0A1Q2CRJ4_9ACTN</name>
<dbReference type="EMBL" id="CP019606">
    <property type="protein sequence ID" value="AQP48743.1"/>
    <property type="molecule type" value="Genomic_DNA"/>
</dbReference>
<dbReference type="Proteomes" id="UP000188145">
    <property type="component" value="Chromosome"/>
</dbReference>
<protein>
    <recommendedName>
        <fullName evidence="3">DUF4919 domain-containing protein</fullName>
    </recommendedName>
</protein>
<gene>
    <name evidence="1" type="ORF">BW730_15760</name>
</gene>
<dbReference type="STRING" id="1332264.BW730_15760"/>
<dbReference type="OrthoDB" id="3781280at2"/>
<evidence type="ECO:0000313" key="2">
    <source>
        <dbReference type="Proteomes" id="UP000188145"/>
    </source>
</evidence>
<dbReference type="KEGG" id="tes:BW730_15760"/>
<proteinExistence type="predicted"/>
<dbReference type="RefSeq" id="WP_145952922.1">
    <property type="nucleotide sequence ID" value="NZ_CP019606.1"/>
</dbReference>
<dbReference type="AlphaFoldDB" id="A0A1Q2CRJ4"/>
<organism evidence="1 2">
    <name type="scientific">Tessaracoccus aquimaris</name>
    <dbReference type="NCBI Taxonomy" id="1332264"/>
    <lineage>
        <taxon>Bacteria</taxon>
        <taxon>Bacillati</taxon>
        <taxon>Actinomycetota</taxon>
        <taxon>Actinomycetes</taxon>
        <taxon>Propionibacteriales</taxon>
        <taxon>Propionibacteriaceae</taxon>
        <taxon>Tessaracoccus</taxon>
    </lineage>
</organism>
<evidence type="ECO:0008006" key="3">
    <source>
        <dbReference type="Google" id="ProtNLM"/>
    </source>
</evidence>
<keyword evidence="2" id="KW-1185">Reference proteome</keyword>
<sequence length="163" mass="17907">MALPESLRLFVSEPTATNAAALRSDIRSVPGFDPAASWVQVVDPLIEAGRHQEALDAITATLPASLMSPVMHLLASHCFRALGRDEEARFEATLTEAAIRLITAFGDGDEDSPWPVLRVGDEYDALVALGLRSTRQSVYERGERTFDVHETANDREVWFELVG</sequence>
<accession>A0A1Q2CRJ4</accession>
<reference evidence="2" key="1">
    <citation type="submission" date="2017-02" db="EMBL/GenBank/DDBJ databases">
        <title>Tessaracoccus aquaemaris sp. nov., isolated from the intestine of a Korean rockfish, Sebastes schlegelii, in a marine aquaculture pond.</title>
        <authorList>
            <person name="Tak E.J."/>
            <person name="Bae J.-W."/>
        </authorList>
    </citation>
    <scope>NUCLEOTIDE SEQUENCE [LARGE SCALE GENOMIC DNA]</scope>
    <source>
        <strain evidence="2">NSG39</strain>
    </source>
</reference>
<evidence type="ECO:0000313" key="1">
    <source>
        <dbReference type="EMBL" id="AQP48743.1"/>
    </source>
</evidence>